<protein>
    <submittedName>
        <fullName evidence="2">Uncharacterized protein</fullName>
    </submittedName>
</protein>
<evidence type="ECO:0000313" key="3">
    <source>
        <dbReference type="Proteomes" id="UP001195483"/>
    </source>
</evidence>
<dbReference type="AlphaFoldDB" id="A0AAE0SXX5"/>
<dbReference type="Proteomes" id="UP001195483">
    <property type="component" value="Unassembled WGS sequence"/>
</dbReference>
<sequence length="672" mass="77328">MRKNLRVFLYFSLWMAVCLVAVVLNIINVDWSHTNIVNGIFIVVVLGILQGSVFEFPVQTITTLIVGGDRRENEKAPADRLTIVLNYNLLATSKDDIDECFETMYEAFIGNLGPNVSAVLVSATNDEELKKYELEKRDTNRAIIYDELFREGVSFSQGDYESMDTHRLKTVWQMYENIDPTVFVREYLDDICDKYAREFMVLHRVSRVVRKCGQYQDLMLLSEGECDAYSYCDPEYYGKNARPYGQPLFHASDDVNNVFERKFDYTLVLDADTGVPRGAVNELLQIAAANPERGIIQPAIKLHCKQDDTIFMHLESMRQGIYEPMTNAITAFLGQSGFFGKGLIKNRVYIDKVIGTKDKLIERVPIDVLSHDTFEAAILQPLYAGSVYLLEAPSYNYITWNIRERRWNRGEILLAMYFWPNAFGRPMRFLQSIFQRKSFNRTKVRTPSRLDFVSSYIAHSALRQMFMKPLLLLYIILHISVHLRYRYASIIIVMFMVLVFPKFATCNRKNYKGVLFETIASICQFTPEALVGTVRICRSWAANISPNVKWIPQRAVEEEFKHSNPFVSSLKHLWGYSLFALLASIAVGLFLEQAILVVIMFGSLFLLPFYTGFTSLSSNFKCSCKRGRQDNYRVNIVDGLQIISTTGMYRSLGTLTNNSFKYDPFVYKDINK</sequence>
<name>A0AAE0SXX5_9BIVA</name>
<feature type="transmembrane region" description="Helical" evidence="1">
    <location>
        <begin position="573"/>
        <end position="591"/>
    </location>
</feature>
<keyword evidence="3" id="KW-1185">Reference proteome</keyword>
<feature type="transmembrane region" description="Helical" evidence="1">
    <location>
        <begin position="597"/>
        <end position="616"/>
    </location>
</feature>
<keyword evidence="1" id="KW-0812">Transmembrane</keyword>
<dbReference type="EMBL" id="JAEAOA010002068">
    <property type="protein sequence ID" value="KAK3600087.1"/>
    <property type="molecule type" value="Genomic_DNA"/>
</dbReference>
<proteinExistence type="predicted"/>
<feature type="transmembrane region" description="Helical" evidence="1">
    <location>
        <begin position="465"/>
        <end position="481"/>
    </location>
</feature>
<feature type="transmembrane region" description="Helical" evidence="1">
    <location>
        <begin position="39"/>
        <end position="66"/>
    </location>
</feature>
<accession>A0AAE0SXX5</accession>
<keyword evidence="1" id="KW-0472">Membrane</keyword>
<gene>
    <name evidence="2" type="ORF">CHS0354_035184</name>
</gene>
<evidence type="ECO:0000313" key="2">
    <source>
        <dbReference type="EMBL" id="KAK3600087.1"/>
    </source>
</evidence>
<feature type="transmembrane region" description="Helical" evidence="1">
    <location>
        <begin position="487"/>
        <end position="504"/>
    </location>
</feature>
<keyword evidence="1" id="KW-1133">Transmembrane helix</keyword>
<organism evidence="2 3">
    <name type="scientific">Potamilus streckersoni</name>
    <dbReference type="NCBI Taxonomy" id="2493646"/>
    <lineage>
        <taxon>Eukaryota</taxon>
        <taxon>Metazoa</taxon>
        <taxon>Spiralia</taxon>
        <taxon>Lophotrochozoa</taxon>
        <taxon>Mollusca</taxon>
        <taxon>Bivalvia</taxon>
        <taxon>Autobranchia</taxon>
        <taxon>Heteroconchia</taxon>
        <taxon>Palaeoheterodonta</taxon>
        <taxon>Unionida</taxon>
        <taxon>Unionoidea</taxon>
        <taxon>Unionidae</taxon>
        <taxon>Ambleminae</taxon>
        <taxon>Lampsilini</taxon>
        <taxon>Potamilus</taxon>
    </lineage>
</organism>
<reference evidence="2" key="2">
    <citation type="journal article" date="2021" name="Genome Biol. Evol.">
        <title>Developing a high-quality reference genome for a parasitic bivalve with doubly uniparental inheritance (Bivalvia: Unionida).</title>
        <authorList>
            <person name="Smith C.H."/>
        </authorList>
    </citation>
    <scope>NUCLEOTIDE SEQUENCE</scope>
    <source>
        <strain evidence="2">CHS0354</strain>
        <tissue evidence="2">Mantle</tissue>
    </source>
</reference>
<feature type="transmembrane region" description="Helical" evidence="1">
    <location>
        <begin position="7"/>
        <end position="27"/>
    </location>
</feature>
<reference evidence="2" key="1">
    <citation type="journal article" date="2021" name="Genome Biol. Evol.">
        <title>A High-Quality Reference Genome for a Parasitic Bivalve with Doubly Uniparental Inheritance (Bivalvia: Unionida).</title>
        <authorList>
            <person name="Smith C.H."/>
        </authorList>
    </citation>
    <scope>NUCLEOTIDE SEQUENCE</scope>
    <source>
        <strain evidence="2">CHS0354</strain>
    </source>
</reference>
<evidence type="ECO:0000256" key="1">
    <source>
        <dbReference type="SAM" id="Phobius"/>
    </source>
</evidence>
<reference evidence="2" key="3">
    <citation type="submission" date="2023-05" db="EMBL/GenBank/DDBJ databases">
        <authorList>
            <person name="Smith C.H."/>
        </authorList>
    </citation>
    <scope>NUCLEOTIDE SEQUENCE</scope>
    <source>
        <strain evidence="2">CHS0354</strain>
        <tissue evidence="2">Mantle</tissue>
    </source>
</reference>
<comment type="caution">
    <text evidence="2">The sequence shown here is derived from an EMBL/GenBank/DDBJ whole genome shotgun (WGS) entry which is preliminary data.</text>
</comment>